<evidence type="ECO:0000256" key="1">
    <source>
        <dbReference type="SAM" id="SignalP"/>
    </source>
</evidence>
<dbReference type="Proteomes" id="UP001174909">
    <property type="component" value="Unassembled WGS sequence"/>
</dbReference>
<organism evidence="3 4">
    <name type="scientific">Geodia barretti</name>
    <name type="common">Barrett's horny sponge</name>
    <dbReference type="NCBI Taxonomy" id="519541"/>
    <lineage>
        <taxon>Eukaryota</taxon>
        <taxon>Metazoa</taxon>
        <taxon>Porifera</taxon>
        <taxon>Demospongiae</taxon>
        <taxon>Heteroscleromorpha</taxon>
        <taxon>Tetractinellida</taxon>
        <taxon>Astrophorina</taxon>
        <taxon>Geodiidae</taxon>
        <taxon>Geodia</taxon>
    </lineage>
</organism>
<feature type="chain" id="PRO_5041470540" description="VWFC domain-containing protein" evidence="1">
    <location>
        <begin position="21"/>
        <end position="215"/>
    </location>
</feature>
<sequence length="215" mass="23585">MKQAILMIVILAASMELGSALDDCIFEDCPPVLCADPVRVDGQCCRTCDNSSCNYRGCVHFGAFGPQWYPDPCTLCSCRGGEELCAQIICDVPACFGYPLVTDPDACCPRCDWGIADDECAPIPVRNVSLYATLGDGAQCHQEVTMHECDKNFLLKNGRIHECIGKNRAKPIETEDCKGIRKIILEDTTKCIVRRPRAPIADLDLNPNLCAIRVP</sequence>
<name>A0AA35SAP4_GEOBA</name>
<dbReference type="InterPro" id="IPR001007">
    <property type="entry name" value="VWF_dom"/>
</dbReference>
<comment type="caution">
    <text evidence="3">The sequence shown here is derived from an EMBL/GenBank/DDBJ whole genome shotgun (WGS) entry which is preliminary data.</text>
</comment>
<dbReference type="Gene3D" id="6.20.200.20">
    <property type="match status" value="1"/>
</dbReference>
<dbReference type="Pfam" id="PF00093">
    <property type="entry name" value="VWC"/>
    <property type="match status" value="1"/>
</dbReference>
<reference evidence="3" key="1">
    <citation type="submission" date="2023-03" db="EMBL/GenBank/DDBJ databases">
        <authorList>
            <person name="Steffen K."/>
            <person name="Cardenas P."/>
        </authorList>
    </citation>
    <scope>NUCLEOTIDE SEQUENCE</scope>
</reference>
<evidence type="ECO:0000313" key="3">
    <source>
        <dbReference type="EMBL" id="CAI8026585.1"/>
    </source>
</evidence>
<protein>
    <recommendedName>
        <fullName evidence="2">VWFC domain-containing protein</fullName>
    </recommendedName>
</protein>
<dbReference type="PROSITE" id="PS01208">
    <property type="entry name" value="VWFC_1"/>
    <property type="match status" value="1"/>
</dbReference>
<keyword evidence="1" id="KW-0732">Signal</keyword>
<dbReference type="AlphaFoldDB" id="A0AA35SAP4"/>
<keyword evidence="4" id="KW-1185">Reference proteome</keyword>
<dbReference type="PROSITE" id="PS50184">
    <property type="entry name" value="VWFC_2"/>
    <property type="match status" value="1"/>
</dbReference>
<dbReference type="SMART" id="SM00214">
    <property type="entry name" value="VWC"/>
    <property type="match status" value="1"/>
</dbReference>
<dbReference type="EMBL" id="CASHTH010002221">
    <property type="protein sequence ID" value="CAI8026585.1"/>
    <property type="molecule type" value="Genomic_DNA"/>
</dbReference>
<accession>A0AA35SAP4</accession>
<feature type="signal peptide" evidence="1">
    <location>
        <begin position="1"/>
        <end position="20"/>
    </location>
</feature>
<feature type="domain" description="VWFC" evidence="2">
    <location>
        <begin position="65"/>
        <end position="112"/>
    </location>
</feature>
<evidence type="ECO:0000259" key="2">
    <source>
        <dbReference type="PROSITE" id="PS50184"/>
    </source>
</evidence>
<dbReference type="SUPFAM" id="SSF57603">
    <property type="entry name" value="FnI-like domain"/>
    <property type="match status" value="1"/>
</dbReference>
<gene>
    <name evidence="3" type="ORF">GBAR_LOCUS15265</name>
</gene>
<evidence type="ECO:0000313" key="4">
    <source>
        <dbReference type="Proteomes" id="UP001174909"/>
    </source>
</evidence>
<proteinExistence type="predicted"/>